<reference evidence="1 2" key="1">
    <citation type="submission" date="2014-02" db="EMBL/GenBank/DDBJ databases">
        <title>The small core and large imbalanced accessory genome model reveals a collaborative survival strategy of Sorangium cellulosum strains in nature.</title>
        <authorList>
            <person name="Han K."/>
            <person name="Peng R."/>
            <person name="Blom J."/>
            <person name="Li Y.-Z."/>
        </authorList>
    </citation>
    <scope>NUCLEOTIDE SEQUENCE [LARGE SCALE GENOMIC DNA]</scope>
    <source>
        <strain evidence="1 2">So0011-07</strain>
    </source>
</reference>
<name>A0A150ST08_SORCE</name>
<accession>A0A150ST08</accession>
<comment type="caution">
    <text evidence="1">The sequence shown here is derived from an EMBL/GenBank/DDBJ whole genome shotgun (WGS) entry which is preliminary data.</text>
</comment>
<proteinExistence type="predicted"/>
<protein>
    <submittedName>
        <fullName evidence="1">Uncharacterized protein</fullName>
    </submittedName>
</protein>
<evidence type="ECO:0000313" key="2">
    <source>
        <dbReference type="Proteomes" id="UP000075635"/>
    </source>
</evidence>
<gene>
    <name evidence="1" type="ORF">BE17_42320</name>
</gene>
<dbReference type="PROSITE" id="PS51257">
    <property type="entry name" value="PROKAR_LIPOPROTEIN"/>
    <property type="match status" value="1"/>
</dbReference>
<organism evidence="1 2">
    <name type="scientific">Sorangium cellulosum</name>
    <name type="common">Polyangium cellulosum</name>
    <dbReference type="NCBI Taxonomy" id="56"/>
    <lineage>
        <taxon>Bacteria</taxon>
        <taxon>Pseudomonadati</taxon>
        <taxon>Myxococcota</taxon>
        <taxon>Polyangia</taxon>
        <taxon>Polyangiales</taxon>
        <taxon>Polyangiaceae</taxon>
        <taxon>Sorangium</taxon>
    </lineage>
</organism>
<dbReference type="EMBL" id="JEMB01000629">
    <property type="protein sequence ID" value="KYF95569.1"/>
    <property type="molecule type" value="Genomic_DNA"/>
</dbReference>
<sequence length="178" mass="19197">MPHPPRILEVLLSLAVAGGALVSAGCPSPEERTCDAMCDCNGCSEARYLECVDKTEIARKEAEAASCPAGAFDELLTCIEEEAECKADNFAFDGCEDQERSLLQCRVFVFRTVCQHANEVFMSCGQGIAFEDDPDLCIGPTACNAGCILDTSCDGLFGIDPVESSRFNECTLDCLQRK</sequence>
<dbReference type="AlphaFoldDB" id="A0A150ST08"/>
<dbReference type="Proteomes" id="UP000075635">
    <property type="component" value="Unassembled WGS sequence"/>
</dbReference>
<evidence type="ECO:0000313" key="1">
    <source>
        <dbReference type="EMBL" id="KYF95569.1"/>
    </source>
</evidence>